<dbReference type="RefSeq" id="WP_283267316.1">
    <property type="nucleotide sequence ID" value="NZ_CP125669.1"/>
</dbReference>
<reference evidence="2 3" key="1">
    <citation type="submission" date="2023-05" db="EMBL/GenBank/DDBJ databases">
        <title>The complete genome of Acinetobacter sp. nov KCTC 92772.</title>
        <authorList>
            <person name="Zhou G."/>
        </authorList>
    </citation>
    <scope>NUCLEOTIDE SEQUENCE [LARGE SCALE GENOMIC DNA]</scope>
    <source>
        <strain evidence="2 3">KCTC 92772</strain>
    </source>
</reference>
<name>A0ABY8S251_9GAMM</name>
<dbReference type="Pfam" id="PF18894">
    <property type="entry name" value="PhageMetallopep"/>
    <property type="match status" value="1"/>
</dbReference>
<dbReference type="GO" id="GO:0016787">
    <property type="term" value="F:hydrolase activity"/>
    <property type="evidence" value="ECO:0007669"/>
    <property type="project" value="UniProtKB-KW"/>
</dbReference>
<dbReference type="EC" id="3.4.24.-" evidence="2"/>
<evidence type="ECO:0000313" key="3">
    <source>
        <dbReference type="Proteomes" id="UP001229836"/>
    </source>
</evidence>
<feature type="domain" description="Putative phage metallopeptidase" evidence="1">
    <location>
        <begin position="22"/>
        <end position="181"/>
    </location>
</feature>
<keyword evidence="2" id="KW-0378">Hydrolase</keyword>
<organism evidence="2 3">
    <name type="scientific">Acinetobacter corruptisaponis</name>
    <dbReference type="NCBI Taxonomy" id="3045147"/>
    <lineage>
        <taxon>Bacteria</taxon>
        <taxon>Pseudomonadati</taxon>
        <taxon>Pseudomonadota</taxon>
        <taxon>Gammaproteobacteria</taxon>
        <taxon>Moraxellales</taxon>
        <taxon>Moraxellaceae</taxon>
        <taxon>Acinetobacter</taxon>
    </lineage>
</organism>
<keyword evidence="3" id="KW-1185">Reference proteome</keyword>
<dbReference type="InterPro" id="IPR043998">
    <property type="entry name" value="Put_Metallopep"/>
</dbReference>
<accession>A0ABY8S251</accession>
<sequence>MKIKRPMPPDDMPAFAPAKEVWDWLKLTILNPDHKIFNPDHKHLLPQHWGDIAIVWAECGYKRGGKTVIGTTEKVMFNAGGWKKERQEAQMVEWFGFVPNFLITLSASFCRDHSDVEFCALVEHELYHIAHAKNEFGMPKYSRDTGKPILAIQSHDVEEFVGVVRRYGASQDDIQRLIDAAMQKPEVSRVALRHACGTCSSLRIA</sequence>
<evidence type="ECO:0000313" key="2">
    <source>
        <dbReference type="EMBL" id="WHP05777.1"/>
    </source>
</evidence>
<evidence type="ECO:0000259" key="1">
    <source>
        <dbReference type="Pfam" id="PF18894"/>
    </source>
</evidence>
<dbReference type="Proteomes" id="UP001229836">
    <property type="component" value="Chromosome"/>
</dbReference>
<protein>
    <submittedName>
        <fullName evidence="2">Metallopeptidase</fullName>
        <ecNumber evidence="2">3.4.24.-</ecNumber>
    </submittedName>
</protein>
<proteinExistence type="predicted"/>
<dbReference type="EMBL" id="CP125669">
    <property type="protein sequence ID" value="WHP05777.1"/>
    <property type="molecule type" value="Genomic_DNA"/>
</dbReference>
<gene>
    <name evidence="2" type="ORF">QLH32_17515</name>
</gene>